<feature type="transmembrane region" description="Helical" evidence="8">
    <location>
        <begin position="14"/>
        <end position="38"/>
    </location>
</feature>
<gene>
    <name evidence="10" type="ORF">GCM10007884_50290</name>
    <name evidence="11" type="ORF">GGR33_004756</name>
</gene>
<dbReference type="Proteomes" id="UP000517759">
    <property type="component" value="Unassembled WGS sequence"/>
</dbReference>
<evidence type="ECO:0000313" key="13">
    <source>
        <dbReference type="Proteomes" id="UP001156881"/>
    </source>
</evidence>
<feature type="transmembrane region" description="Helical" evidence="8">
    <location>
        <begin position="58"/>
        <end position="79"/>
    </location>
</feature>
<sequence>MKEQAHEHVDTKTIFLLAFSATSGVLVEFYDFFIFGYAAASAFPQTFFPNLSPTAALVVSYVTFGAGFPARLLGAFLFGHFGDRIGRKSSFLLNILIVGATTILVGLLPGYDSIGVAAPILLILLRVIQGIGLGGEFGGASSLLAEFGAKRKHRAFWVSLANLGIPGGAMAASAVLYFLSDSFATGGWRIAMLLSAVVVIPGLLARSRLGDSPLFETLKEKEELSKMPSIDVMRRHWRPIVLLALVCGFQQMDGYVSGTYAISFMKSAGIPLATTAVIIFVARIGDVLGVLISGPAADFMKRKQVTFLAIAVTAALSYPYTLAILHKQVELTLVLQFLITLTGVGVLHGLAPILTSEAFPTKYRYSGAGISYSLSAIFGGMCAPPLLAGLIGENVAEKWFYVPVVYGLYALVAFVALYFVPESRDLALDDLDETPASETPVSGTTAAGTWAEPINPAEARSR</sequence>
<evidence type="ECO:0000313" key="12">
    <source>
        <dbReference type="Proteomes" id="UP000517759"/>
    </source>
</evidence>
<keyword evidence="13" id="KW-1185">Reference proteome</keyword>
<dbReference type="Gene3D" id="1.20.1250.20">
    <property type="entry name" value="MFS general substrate transporter like domains"/>
    <property type="match status" value="2"/>
</dbReference>
<feature type="transmembrane region" description="Helical" evidence="8">
    <location>
        <begin position="114"/>
        <end position="134"/>
    </location>
</feature>
<feature type="compositionally biased region" description="Polar residues" evidence="7">
    <location>
        <begin position="436"/>
        <end position="447"/>
    </location>
</feature>
<dbReference type="PANTHER" id="PTHR43045:SF1">
    <property type="entry name" value="SHIKIMATE TRANSPORTER"/>
    <property type="match status" value="1"/>
</dbReference>
<dbReference type="EMBL" id="BSPG01000070">
    <property type="protein sequence ID" value="GLS47029.1"/>
    <property type="molecule type" value="Genomic_DNA"/>
</dbReference>
<evidence type="ECO:0000256" key="4">
    <source>
        <dbReference type="ARBA" id="ARBA00022692"/>
    </source>
</evidence>
<evidence type="ECO:0000256" key="3">
    <source>
        <dbReference type="ARBA" id="ARBA00022475"/>
    </source>
</evidence>
<dbReference type="RefSeq" id="WP_183511881.1">
    <property type="nucleotide sequence ID" value="NZ_BSPG01000070.1"/>
</dbReference>
<dbReference type="GO" id="GO:0022857">
    <property type="term" value="F:transmembrane transporter activity"/>
    <property type="evidence" value="ECO:0007669"/>
    <property type="project" value="InterPro"/>
</dbReference>
<dbReference type="GO" id="GO:0005886">
    <property type="term" value="C:plasma membrane"/>
    <property type="evidence" value="ECO:0007669"/>
    <property type="project" value="UniProtKB-SubCell"/>
</dbReference>
<dbReference type="Pfam" id="PF07690">
    <property type="entry name" value="MFS_1"/>
    <property type="match status" value="1"/>
</dbReference>
<reference evidence="10" key="1">
    <citation type="journal article" date="2014" name="Int. J. Syst. Evol. Microbiol.">
        <title>Complete genome of a new Firmicutes species belonging to the dominant human colonic microbiota ('Ruminococcus bicirculans') reveals two chromosomes and a selective capacity to utilize plant glucans.</title>
        <authorList>
            <consortium name="NISC Comparative Sequencing Program"/>
            <person name="Wegmann U."/>
            <person name="Louis P."/>
            <person name="Goesmann A."/>
            <person name="Henrissat B."/>
            <person name="Duncan S.H."/>
            <person name="Flint H.J."/>
        </authorList>
    </citation>
    <scope>NUCLEOTIDE SEQUENCE</scope>
    <source>
        <strain evidence="10">NBRC 107710</strain>
    </source>
</reference>
<proteinExistence type="predicted"/>
<keyword evidence="2" id="KW-0813">Transport</keyword>
<evidence type="ECO:0000256" key="8">
    <source>
        <dbReference type="SAM" id="Phobius"/>
    </source>
</evidence>
<organism evidence="11 12">
    <name type="scientific">Methylobacterium brachythecii</name>
    <dbReference type="NCBI Taxonomy" id="1176177"/>
    <lineage>
        <taxon>Bacteria</taxon>
        <taxon>Pseudomonadati</taxon>
        <taxon>Pseudomonadota</taxon>
        <taxon>Alphaproteobacteria</taxon>
        <taxon>Hyphomicrobiales</taxon>
        <taxon>Methylobacteriaceae</taxon>
        <taxon>Methylobacterium</taxon>
    </lineage>
</organism>
<keyword evidence="3" id="KW-1003">Cell membrane</keyword>
<evidence type="ECO:0000256" key="5">
    <source>
        <dbReference type="ARBA" id="ARBA00022989"/>
    </source>
</evidence>
<feature type="region of interest" description="Disordered" evidence="7">
    <location>
        <begin position="433"/>
        <end position="462"/>
    </location>
</feature>
<dbReference type="SUPFAM" id="SSF103473">
    <property type="entry name" value="MFS general substrate transporter"/>
    <property type="match status" value="1"/>
</dbReference>
<dbReference type="InterPro" id="IPR036259">
    <property type="entry name" value="MFS_trans_sf"/>
</dbReference>
<dbReference type="PROSITE" id="PS50850">
    <property type="entry name" value="MFS"/>
    <property type="match status" value="1"/>
</dbReference>
<feature type="transmembrane region" description="Helical" evidence="8">
    <location>
        <begin position="305"/>
        <end position="325"/>
    </location>
</feature>
<feature type="transmembrane region" description="Helical" evidence="8">
    <location>
        <begin position="268"/>
        <end position="293"/>
    </location>
</feature>
<dbReference type="EMBL" id="JACIDN010000010">
    <property type="protein sequence ID" value="MBB3905228.1"/>
    <property type="molecule type" value="Genomic_DNA"/>
</dbReference>
<keyword evidence="4 8" id="KW-0812">Transmembrane</keyword>
<feature type="transmembrane region" description="Helical" evidence="8">
    <location>
        <begin position="399"/>
        <end position="420"/>
    </location>
</feature>
<evidence type="ECO:0000256" key="6">
    <source>
        <dbReference type="ARBA" id="ARBA00023136"/>
    </source>
</evidence>
<feature type="domain" description="Major facilitator superfamily (MFS) profile" evidence="9">
    <location>
        <begin position="17"/>
        <end position="424"/>
    </location>
</feature>
<comment type="caution">
    <text evidence="11">The sequence shown here is derived from an EMBL/GenBank/DDBJ whole genome shotgun (WGS) entry which is preliminary data.</text>
</comment>
<comment type="subcellular location">
    <subcellularLocation>
        <location evidence="1">Cell membrane</location>
        <topology evidence="1">Multi-pass membrane protein</topology>
    </subcellularLocation>
</comment>
<feature type="transmembrane region" description="Helical" evidence="8">
    <location>
        <begin position="155"/>
        <end position="180"/>
    </location>
</feature>
<evidence type="ECO:0000313" key="11">
    <source>
        <dbReference type="EMBL" id="MBB3905228.1"/>
    </source>
</evidence>
<evidence type="ECO:0000259" key="9">
    <source>
        <dbReference type="PROSITE" id="PS50850"/>
    </source>
</evidence>
<dbReference type="PANTHER" id="PTHR43045">
    <property type="entry name" value="SHIKIMATE TRANSPORTER"/>
    <property type="match status" value="1"/>
</dbReference>
<name>A0A7W6AKP5_9HYPH</name>
<feature type="transmembrane region" description="Helical" evidence="8">
    <location>
        <begin position="365"/>
        <end position="387"/>
    </location>
</feature>
<reference evidence="10" key="4">
    <citation type="submission" date="2023-01" db="EMBL/GenBank/DDBJ databases">
        <title>Draft genome sequence of Methylobacterium brachythecii strain NBRC 107710.</title>
        <authorList>
            <person name="Sun Q."/>
            <person name="Mori K."/>
        </authorList>
    </citation>
    <scope>NUCLEOTIDE SEQUENCE</scope>
    <source>
        <strain evidence="10">NBRC 107710</strain>
    </source>
</reference>
<reference evidence="13" key="2">
    <citation type="journal article" date="2019" name="Int. J. Syst. Evol. Microbiol.">
        <title>The Global Catalogue of Microorganisms (GCM) 10K type strain sequencing project: providing services to taxonomists for standard genome sequencing and annotation.</title>
        <authorList>
            <consortium name="The Broad Institute Genomics Platform"/>
            <consortium name="The Broad Institute Genome Sequencing Center for Infectious Disease"/>
            <person name="Wu L."/>
            <person name="Ma J."/>
        </authorList>
    </citation>
    <scope>NUCLEOTIDE SEQUENCE [LARGE SCALE GENOMIC DNA]</scope>
    <source>
        <strain evidence="13">NBRC 107710</strain>
    </source>
</reference>
<keyword evidence="5 8" id="KW-1133">Transmembrane helix</keyword>
<feature type="transmembrane region" description="Helical" evidence="8">
    <location>
        <begin position="91"/>
        <end position="108"/>
    </location>
</feature>
<dbReference type="InterPro" id="IPR020846">
    <property type="entry name" value="MFS_dom"/>
</dbReference>
<dbReference type="AlphaFoldDB" id="A0A7W6AKP5"/>
<keyword evidence="6 8" id="KW-0472">Membrane</keyword>
<evidence type="ECO:0000313" key="10">
    <source>
        <dbReference type="EMBL" id="GLS47029.1"/>
    </source>
</evidence>
<evidence type="ECO:0000256" key="1">
    <source>
        <dbReference type="ARBA" id="ARBA00004651"/>
    </source>
</evidence>
<protein>
    <submittedName>
        <fullName evidence="11">MFS family permease</fullName>
    </submittedName>
    <submittedName>
        <fullName evidence="10">MFS transporter</fullName>
    </submittedName>
</protein>
<feature type="transmembrane region" description="Helical" evidence="8">
    <location>
        <begin position="331"/>
        <end position="353"/>
    </location>
</feature>
<dbReference type="InterPro" id="IPR011701">
    <property type="entry name" value="MFS"/>
</dbReference>
<accession>A0A7W6AKP5</accession>
<feature type="transmembrane region" description="Helical" evidence="8">
    <location>
        <begin position="186"/>
        <end position="205"/>
    </location>
</feature>
<reference evidence="11 12" key="3">
    <citation type="submission" date="2020-08" db="EMBL/GenBank/DDBJ databases">
        <title>Genomic Encyclopedia of Type Strains, Phase IV (KMG-IV): sequencing the most valuable type-strain genomes for metagenomic binning, comparative biology and taxonomic classification.</title>
        <authorList>
            <person name="Goeker M."/>
        </authorList>
    </citation>
    <scope>NUCLEOTIDE SEQUENCE [LARGE SCALE GENOMIC DNA]</scope>
    <source>
        <strain evidence="11 12">DSM 24105</strain>
    </source>
</reference>
<evidence type="ECO:0000256" key="2">
    <source>
        <dbReference type="ARBA" id="ARBA00022448"/>
    </source>
</evidence>
<dbReference type="Proteomes" id="UP001156881">
    <property type="component" value="Unassembled WGS sequence"/>
</dbReference>
<evidence type="ECO:0000256" key="7">
    <source>
        <dbReference type="SAM" id="MobiDB-lite"/>
    </source>
</evidence>